<dbReference type="Gene3D" id="3.30.470.30">
    <property type="entry name" value="DNA ligase/mRNA capping enzyme"/>
    <property type="match status" value="1"/>
</dbReference>
<comment type="subcellular location">
    <subcellularLocation>
        <location evidence="1">Nucleus</location>
    </subcellularLocation>
</comment>
<evidence type="ECO:0000256" key="11">
    <source>
        <dbReference type="SAM" id="MobiDB-lite"/>
    </source>
</evidence>
<dbReference type="InterPro" id="IPR012309">
    <property type="entry name" value="DNA_ligase_ATP-dep_C"/>
</dbReference>
<feature type="region of interest" description="Disordered" evidence="11">
    <location>
        <begin position="1"/>
        <end position="53"/>
    </location>
</feature>
<keyword evidence="7" id="KW-0539">Nucleus</keyword>
<dbReference type="InterPro" id="IPR012340">
    <property type="entry name" value="NA-bd_OB-fold"/>
</dbReference>
<dbReference type="InterPro" id="IPR000977">
    <property type="entry name" value="DNA_ligase_ATP-dep"/>
</dbReference>
<comment type="catalytic activity">
    <reaction evidence="8 9">
        <text>ATP + (deoxyribonucleotide)n-3'-hydroxyl + 5'-phospho-(deoxyribonucleotide)m = (deoxyribonucleotide)n+m + AMP + diphosphate.</text>
        <dbReference type="EC" id="6.5.1.1"/>
    </reaction>
</comment>
<dbReference type="InterPro" id="IPR050191">
    <property type="entry name" value="ATP-dep_DNA_ligase"/>
</dbReference>
<dbReference type="SUPFAM" id="SSF56091">
    <property type="entry name" value="DNA ligase/mRNA capping enzyme, catalytic domain"/>
    <property type="match status" value="1"/>
</dbReference>
<evidence type="ECO:0000256" key="4">
    <source>
        <dbReference type="ARBA" id="ARBA00022705"/>
    </source>
</evidence>
<dbReference type="FunFam" id="3.30.470.30:FF:000002">
    <property type="entry name" value="DNA ligase"/>
    <property type="match status" value="1"/>
</dbReference>
<organism evidence="13 14">
    <name type="scientific">Galerina marginata (strain CBS 339.88)</name>
    <dbReference type="NCBI Taxonomy" id="685588"/>
    <lineage>
        <taxon>Eukaryota</taxon>
        <taxon>Fungi</taxon>
        <taxon>Dikarya</taxon>
        <taxon>Basidiomycota</taxon>
        <taxon>Agaricomycotina</taxon>
        <taxon>Agaricomycetes</taxon>
        <taxon>Agaricomycetidae</taxon>
        <taxon>Agaricales</taxon>
        <taxon>Agaricineae</taxon>
        <taxon>Strophariaceae</taxon>
        <taxon>Galerina</taxon>
    </lineage>
</organism>
<dbReference type="GO" id="GO:0006273">
    <property type="term" value="P:lagging strand elongation"/>
    <property type="evidence" value="ECO:0007669"/>
    <property type="project" value="TreeGrafter"/>
</dbReference>
<keyword evidence="3 9" id="KW-0436">Ligase</keyword>
<dbReference type="EC" id="6.5.1.1" evidence="9"/>
<keyword evidence="9" id="KW-0227">DNA damage</keyword>
<evidence type="ECO:0000313" key="14">
    <source>
        <dbReference type="Proteomes" id="UP000027222"/>
    </source>
</evidence>
<dbReference type="GO" id="GO:0006281">
    <property type="term" value="P:DNA repair"/>
    <property type="evidence" value="ECO:0007669"/>
    <property type="project" value="UniProtKB-KW"/>
</dbReference>
<dbReference type="InterPro" id="IPR036599">
    <property type="entry name" value="DNA_ligase_N_sf"/>
</dbReference>
<dbReference type="EMBL" id="KL142381">
    <property type="protein sequence ID" value="KDR75214.1"/>
    <property type="molecule type" value="Genomic_DNA"/>
</dbReference>
<dbReference type="AlphaFoldDB" id="A0A067T5K5"/>
<evidence type="ECO:0000256" key="1">
    <source>
        <dbReference type="ARBA" id="ARBA00004123"/>
    </source>
</evidence>
<evidence type="ECO:0000256" key="2">
    <source>
        <dbReference type="ARBA" id="ARBA00007572"/>
    </source>
</evidence>
<evidence type="ECO:0000256" key="10">
    <source>
        <dbReference type="RuleBase" id="RU004196"/>
    </source>
</evidence>
<gene>
    <name evidence="13" type="ORF">GALMADRAFT_249189</name>
</gene>
<evidence type="ECO:0000256" key="8">
    <source>
        <dbReference type="ARBA" id="ARBA00034003"/>
    </source>
</evidence>
<dbReference type="CDD" id="cd07969">
    <property type="entry name" value="OBF_DNA_ligase_I"/>
    <property type="match status" value="1"/>
</dbReference>
<dbReference type="PANTHER" id="PTHR45674:SF9">
    <property type="entry name" value="DNA LIGASE 3"/>
    <property type="match status" value="1"/>
</dbReference>
<dbReference type="STRING" id="685588.A0A067T5K5"/>
<feature type="compositionally biased region" description="Low complexity" evidence="11">
    <location>
        <begin position="1"/>
        <end position="12"/>
    </location>
</feature>
<dbReference type="PANTHER" id="PTHR45674">
    <property type="entry name" value="DNA LIGASE 1/3 FAMILY MEMBER"/>
    <property type="match status" value="1"/>
</dbReference>
<dbReference type="GO" id="GO:0003677">
    <property type="term" value="F:DNA binding"/>
    <property type="evidence" value="ECO:0007669"/>
    <property type="project" value="InterPro"/>
</dbReference>
<dbReference type="HOGENOM" id="CLU_005138_1_0_1"/>
<evidence type="ECO:0000256" key="5">
    <source>
        <dbReference type="ARBA" id="ARBA00022741"/>
    </source>
</evidence>
<evidence type="ECO:0000256" key="9">
    <source>
        <dbReference type="RuleBase" id="RU000617"/>
    </source>
</evidence>
<dbReference type="Gene3D" id="2.40.50.140">
    <property type="entry name" value="Nucleic acid-binding proteins"/>
    <property type="match status" value="1"/>
</dbReference>
<evidence type="ECO:0000259" key="12">
    <source>
        <dbReference type="PROSITE" id="PS50160"/>
    </source>
</evidence>
<dbReference type="PROSITE" id="PS00697">
    <property type="entry name" value="DNA_LIGASE_A1"/>
    <property type="match status" value="1"/>
</dbReference>
<keyword evidence="14" id="KW-1185">Reference proteome</keyword>
<dbReference type="CDD" id="cd07900">
    <property type="entry name" value="Adenylation_DNA_ligase_I_Euk"/>
    <property type="match status" value="1"/>
</dbReference>
<sequence>MSKRTSSLTPSPTKKKPKLQHNQPQLDHFFSSPKTKVKPVSTAGATPPEFVQGNSIRRSNLGHLNATLSKGTQIVDVDALDLEEQVKPSPEPLSTGGSVKNQVSNISILGKVSPIDPLEFLPFDVDPILYDHELPASHIAQAPYSLLTHALIGLSQTRSRISILNILTNVLRHLTLKYPTSLLPAVYLLSNSLGPSFVAIELGLGSSILSRSIQQISGLSAAALKRLYNTTGDTGDVAYSAKSNIRTLIPHPPLTVPYVFESMLKIARCKGQGAAKEKQKIVEKLLLAASGEEVRYLTRTLCQNLRVGAVRTSILTALARAFVLTPSPSAGAATLDSFQAPPDLLLELKCQASPSKGKNPARAKLTAIFKQAESLMKQVYVKHPSYDQIIPALLENGLDSLAERVPLTVGVPLHPMLGSPTRSLDEIYNRLGNLPFSAEFKYDGQRAQIHASRASHDNHNVKIFSRHLEDMTSKYPDITGLANSIFEDSPEMTSFIMDAEIVAIDPISGVLKSFQDLSGRARKDVNLKDIQIAVCLFAFDLMYLDGESLLERSFRERRNLLHSRFSVRRLQESDAPLAQFDFVKSCESTEGKASIENFMSSAIENRCEGLMIKLLDSPEATGPSTEKQSRLKSLPSTYEPDIRTSGWLKLKKDYLEGMTDSLDLIPVGAWHGNGRKAQWWSPILLALWNPQTGRPVALCKCMSGFTDAFYVTMKEHYSLDTEFCSKRPKWECDFGGYKPDVYFKPHAVWEIRGADITESPVSVAAHGLVSLSRGLSLRFPRFIRTRDDKSMELGSTPSFLADIWRGQQGKVSGAGKDDGDLIDVHGEESDLEYLSNEEDEEL</sequence>
<name>A0A067T5K5_GALM3</name>
<evidence type="ECO:0000313" key="13">
    <source>
        <dbReference type="EMBL" id="KDR75214.1"/>
    </source>
</evidence>
<keyword evidence="4" id="KW-0235">DNA replication</keyword>
<keyword evidence="9" id="KW-0234">DNA repair</keyword>
<dbReference type="OrthoDB" id="206088at2759"/>
<dbReference type="NCBIfam" id="TIGR00574">
    <property type="entry name" value="dnl1"/>
    <property type="match status" value="1"/>
</dbReference>
<dbReference type="InterPro" id="IPR012308">
    <property type="entry name" value="DNA_ligase_ATP-dep_N"/>
</dbReference>
<accession>A0A067T5K5</accession>
<dbReference type="Pfam" id="PF04679">
    <property type="entry name" value="DNA_ligase_A_C"/>
    <property type="match status" value="1"/>
</dbReference>
<dbReference type="Proteomes" id="UP000027222">
    <property type="component" value="Unassembled WGS sequence"/>
</dbReference>
<evidence type="ECO:0000256" key="6">
    <source>
        <dbReference type="ARBA" id="ARBA00022840"/>
    </source>
</evidence>
<keyword evidence="6 9" id="KW-0067">ATP-binding</keyword>
<keyword evidence="9" id="KW-0233">DNA recombination</keyword>
<evidence type="ECO:0000256" key="7">
    <source>
        <dbReference type="ARBA" id="ARBA00023242"/>
    </source>
</evidence>
<protein>
    <recommendedName>
        <fullName evidence="9">DNA ligase</fullName>
        <ecNumber evidence="9">6.5.1.1</ecNumber>
    </recommendedName>
</protein>
<dbReference type="GO" id="GO:0006310">
    <property type="term" value="P:DNA recombination"/>
    <property type="evidence" value="ECO:0007669"/>
    <property type="project" value="UniProtKB-KW"/>
</dbReference>
<dbReference type="SUPFAM" id="SSF50249">
    <property type="entry name" value="Nucleic acid-binding proteins"/>
    <property type="match status" value="1"/>
</dbReference>
<reference evidence="14" key="1">
    <citation type="journal article" date="2014" name="Proc. Natl. Acad. Sci. U.S.A.">
        <title>Extensive sampling of basidiomycete genomes demonstrates inadequacy of the white-rot/brown-rot paradigm for wood decay fungi.</title>
        <authorList>
            <person name="Riley R."/>
            <person name="Salamov A.A."/>
            <person name="Brown D.W."/>
            <person name="Nagy L.G."/>
            <person name="Floudas D."/>
            <person name="Held B.W."/>
            <person name="Levasseur A."/>
            <person name="Lombard V."/>
            <person name="Morin E."/>
            <person name="Otillar R."/>
            <person name="Lindquist E.A."/>
            <person name="Sun H."/>
            <person name="LaButti K.M."/>
            <person name="Schmutz J."/>
            <person name="Jabbour D."/>
            <person name="Luo H."/>
            <person name="Baker S.E."/>
            <person name="Pisabarro A.G."/>
            <person name="Walton J.D."/>
            <person name="Blanchette R.A."/>
            <person name="Henrissat B."/>
            <person name="Martin F."/>
            <person name="Cullen D."/>
            <person name="Hibbett D.S."/>
            <person name="Grigoriev I.V."/>
        </authorList>
    </citation>
    <scope>NUCLEOTIDE SEQUENCE [LARGE SCALE GENOMIC DNA]</scope>
    <source>
        <strain evidence="14">CBS 339.88</strain>
    </source>
</reference>
<dbReference type="PROSITE" id="PS50160">
    <property type="entry name" value="DNA_LIGASE_A3"/>
    <property type="match status" value="1"/>
</dbReference>
<dbReference type="Gene3D" id="3.30.1490.70">
    <property type="match status" value="1"/>
</dbReference>
<evidence type="ECO:0000256" key="3">
    <source>
        <dbReference type="ARBA" id="ARBA00022598"/>
    </source>
</evidence>
<dbReference type="SUPFAM" id="SSF117018">
    <property type="entry name" value="ATP-dependent DNA ligase DNA-binding domain"/>
    <property type="match status" value="1"/>
</dbReference>
<keyword evidence="5 9" id="KW-0547">Nucleotide-binding</keyword>
<dbReference type="InterPro" id="IPR016059">
    <property type="entry name" value="DNA_ligase_ATP-dep_CS"/>
</dbReference>
<dbReference type="Gene3D" id="1.10.3260.10">
    <property type="entry name" value="DNA ligase, ATP-dependent, N-terminal domain"/>
    <property type="match status" value="1"/>
</dbReference>
<dbReference type="Pfam" id="PF01068">
    <property type="entry name" value="DNA_ligase_A_M"/>
    <property type="match status" value="1"/>
</dbReference>
<proteinExistence type="inferred from homology"/>
<comment type="similarity">
    <text evidence="2 10">Belongs to the ATP-dependent DNA ligase family.</text>
</comment>
<dbReference type="Pfam" id="PF04675">
    <property type="entry name" value="DNA_ligase_A_N"/>
    <property type="match status" value="1"/>
</dbReference>
<dbReference type="GO" id="GO:0071897">
    <property type="term" value="P:DNA biosynthetic process"/>
    <property type="evidence" value="ECO:0007669"/>
    <property type="project" value="InterPro"/>
</dbReference>
<dbReference type="GO" id="GO:0003910">
    <property type="term" value="F:DNA ligase (ATP) activity"/>
    <property type="evidence" value="ECO:0007669"/>
    <property type="project" value="UniProtKB-EC"/>
</dbReference>
<dbReference type="InterPro" id="IPR012310">
    <property type="entry name" value="DNA_ligase_ATP-dep_cent"/>
</dbReference>
<feature type="domain" description="ATP-dependent DNA ligase family profile" evidence="12">
    <location>
        <begin position="527"/>
        <end position="689"/>
    </location>
</feature>
<dbReference type="GO" id="GO:0005524">
    <property type="term" value="F:ATP binding"/>
    <property type="evidence" value="ECO:0007669"/>
    <property type="project" value="UniProtKB-KW"/>
</dbReference>
<dbReference type="GO" id="GO:0005634">
    <property type="term" value="C:nucleus"/>
    <property type="evidence" value="ECO:0007669"/>
    <property type="project" value="UniProtKB-SubCell"/>
</dbReference>